<gene>
    <name evidence="2" type="ORF">UFOPK3564_03831</name>
</gene>
<feature type="compositionally biased region" description="Low complexity" evidence="1">
    <location>
        <begin position="32"/>
        <end position="48"/>
    </location>
</feature>
<proteinExistence type="predicted"/>
<sequence length="402" mass="43030">MTPGRTRLSLLAVLAASTFAFAACGGDDEESTTAASTPTTASTSSGTASSAVSLKDVCPAKVVLQTDWHPESDHSEAYALIDPATAEYDKGKKRVTGKLMAQGQDTGVEIEVRAGGPATGFQSPTQQMYTDKSITLGYLNTDESVQNAAKFPMVAIMAPREKWAQVLIYDPGNYDFKTIADIGKTDTKVLYFKGNVYMDYLVGAGILKKSQVDSSYDGKPARFVTGGGKVVQQGFVTAEPWQYENSVKQWGKKVSTLPIADAGYPNYGEAIGVRKADVTENADCLKKLVPIMQQAQVDYAKDPSAANAVIVEAAKVFDNGWDYPKELADYAVKAQLDGGIIANGANATLGDLEEKRIDEMIKLVGPIYEKQNVDVPAGLKASDLFTNEFIDTKIGLPAAATR</sequence>
<feature type="region of interest" description="Disordered" evidence="1">
    <location>
        <begin position="27"/>
        <end position="48"/>
    </location>
</feature>
<dbReference type="EMBL" id="CAFBMK010000420">
    <property type="protein sequence ID" value="CAB4957186.1"/>
    <property type="molecule type" value="Genomic_DNA"/>
</dbReference>
<organism evidence="2">
    <name type="scientific">freshwater metagenome</name>
    <dbReference type="NCBI Taxonomy" id="449393"/>
    <lineage>
        <taxon>unclassified sequences</taxon>
        <taxon>metagenomes</taxon>
        <taxon>ecological metagenomes</taxon>
    </lineage>
</organism>
<protein>
    <submittedName>
        <fullName evidence="2">Unannotated protein</fullName>
    </submittedName>
</protein>
<dbReference type="Gene3D" id="3.40.190.10">
    <property type="entry name" value="Periplasmic binding protein-like II"/>
    <property type="match status" value="1"/>
</dbReference>
<name>A0A6J7KMS1_9ZZZZ</name>
<reference evidence="2" key="1">
    <citation type="submission" date="2020-05" db="EMBL/GenBank/DDBJ databases">
        <authorList>
            <person name="Chiriac C."/>
            <person name="Salcher M."/>
            <person name="Ghai R."/>
            <person name="Kavagutti S V."/>
        </authorList>
    </citation>
    <scope>NUCLEOTIDE SEQUENCE</scope>
</reference>
<dbReference type="AlphaFoldDB" id="A0A6J7KMS1"/>
<evidence type="ECO:0000256" key="1">
    <source>
        <dbReference type="SAM" id="MobiDB-lite"/>
    </source>
</evidence>
<dbReference type="PROSITE" id="PS51257">
    <property type="entry name" value="PROKAR_LIPOPROTEIN"/>
    <property type="match status" value="1"/>
</dbReference>
<evidence type="ECO:0000313" key="2">
    <source>
        <dbReference type="EMBL" id="CAB4957186.1"/>
    </source>
</evidence>
<accession>A0A6J7KMS1</accession>